<evidence type="ECO:0000313" key="2">
    <source>
        <dbReference type="Proteomes" id="UP000724584"/>
    </source>
</evidence>
<sequence length="588" mass="66012">MYRDTPRSRGLPFHGGFGYKSTRNANGACQFVVGIDFGTTVHRPPQRHPSATFRDLPGTRRWYNTGRALSVDEAKAPTKIAALDRASWGFEVSDTDLSFKWFKLALPHDDELQDDLANSAELDEARTLRREHEVKTSELVEAYMGKLWHQYYDVRRHRRSCQLGGFGTQASLLTAARAAGIPGGHDGSKVETCAEPEAAALGLLMKDKENIEKVVELRDNDIFTVLDTGGGTSDAITFKMRSKTPMIVDQYVAADARFCGPVQIEKLIFDNLFQKVKRVADPDRFATLTPADIQPLFHNLWNDKIRKHFNGFPPRPDQSTVEVPVELLHSWTRGPRSPAKDELKGLMDPTINKIIALVRSQFTAALDKKDGRSPKALLVCGGFSQNPYLRARLDEYIREWNTAGRQVGVYFTNKQLSMTAVAEGCALRAIELRFRHTDTQSELLARIASRLALHDYSVLPEGVINRRVLMPEGHSVSATESELFELRLTDLWWAFPESEGFNPDYWKATCATSHIYAGTCEVCEMEWSGAGIQRLVGAFLERSLVQLGIGLTRCNGIYFTAHINGVKETQGESFTIEPTMRRAQMQPR</sequence>
<reference evidence="1 2" key="1">
    <citation type="journal article" date="2021" name="Nat. Commun.">
        <title>Genetic determinants of endophytism in the Arabidopsis root mycobiome.</title>
        <authorList>
            <person name="Mesny F."/>
            <person name="Miyauchi S."/>
            <person name="Thiergart T."/>
            <person name="Pickel B."/>
            <person name="Atanasova L."/>
            <person name="Karlsson M."/>
            <person name="Huettel B."/>
            <person name="Barry K.W."/>
            <person name="Haridas S."/>
            <person name="Chen C."/>
            <person name="Bauer D."/>
            <person name="Andreopoulos W."/>
            <person name="Pangilinan J."/>
            <person name="LaButti K."/>
            <person name="Riley R."/>
            <person name="Lipzen A."/>
            <person name="Clum A."/>
            <person name="Drula E."/>
            <person name="Henrissat B."/>
            <person name="Kohler A."/>
            <person name="Grigoriev I.V."/>
            <person name="Martin F.M."/>
            <person name="Hacquard S."/>
        </authorList>
    </citation>
    <scope>NUCLEOTIDE SEQUENCE [LARGE SCALE GENOMIC DNA]</scope>
    <source>
        <strain evidence="1 2">MPI-SDFR-AT-0079</strain>
    </source>
</reference>
<protein>
    <submittedName>
        <fullName evidence="1">Uncharacterized protein</fullName>
    </submittedName>
</protein>
<name>A0ACB7P272_9PEZI</name>
<keyword evidence="2" id="KW-1185">Reference proteome</keyword>
<organism evidence="1 2">
    <name type="scientific">Chaetomium tenue</name>
    <dbReference type="NCBI Taxonomy" id="1854479"/>
    <lineage>
        <taxon>Eukaryota</taxon>
        <taxon>Fungi</taxon>
        <taxon>Dikarya</taxon>
        <taxon>Ascomycota</taxon>
        <taxon>Pezizomycotina</taxon>
        <taxon>Sordariomycetes</taxon>
        <taxon>Sordariomycetidae</taxon>
        <taxon>Sordariales</taxon>
        <taxon>Chaetomiaceae</taxon>
        <taxon>Chaetomium</taxon>
    </lineage>
</organism>
<proteinExistence type="predicted"/>
<dbReference type="Proteomes" id="UP000724584">
    <property type="component" value="Unassembled WGS sequence"/>
</dbReference>
<accession>A0ACB7P272</accession>
<dbReference type="EMBL" id="JAGIZQ010000006">
    <property type="protein sequence ID" value="KAH6623390.1"/>
    <property type="molecule type" value="Genomic_DNA"/>
</dbReference>
<evidence type="ECO:0000313" key="1">
    <source>
        <dbReference type="EMBL" id="KAH6623390.1"/>
    </source>
</evidence>
<gene>
    <name evidence="1" type="ORF">F5144DRAFT_550940</name>
</gene>
<comment type="caution">
    <text evidence="1">The sequence shown here is derived from an EMBL/GenBank/DDBJ whole genome shotgun (WGS) entry which is preliminary data.</text>
</comment>